<comment type="subcellular location">
    <subcellularLocation>
        <location evidence="1">Membrane</location>
        <topology evidence="1">Multi-pass membrane protein</topology>
    </subcellularLocation>
</comment>
<dbReference type="CTD" id="34330"/>
<dbReference type="InterPro" id="IPR034294">
    <property type="entry name" value="Aquaporin_transptr"/>
</dbReference>
<proteinExistence type="inferred from homology"/>
<protein>
    <submittedName>
        <fullName evidence="10">Neurogenic protein big brain</fullName>
    </submittedName>
</protein>
<keyword evidence="4 8" id="KW-0812">Transmembrane</keyword>
<feature type="transmembrane region" description="Helical" evidence="8">
    <location>
        <begin position="83"/>
        <end position="110"/>
    </location>
</feature>
<dbReference type="GO" id="GO:0005886">
    <property type="term" value="C:plasma membrane"/>
    <property type="evidence" value="ECO:0007669"/>
    <property type="project" value="TreeGrafter"/>
</dbReference>
<feature type="transmembrane region" description="Helical" evidence="8">
    <location>
        <begin position="246"/>
        <end position="266"/>
    </location>
</feature>
<dbReference type="FunCoup" id="A0A7F5RCL6">
    <property type="interactions" value="16"/>
</dbReference>
<feature type="region of interest" description="Disordered" evidence="7">
    <location>
        <begin position="273"/>
        <end position="299"/>
    </location>
</feature>
<feature type="transmembrane region" description="Helical" evidence="8">
    <location>
        <begin position="131"/>
        <end position="156"/>
    </location>
</feature>
<feature type="region of interest" description="Disordered" evidence="7">
    <location>
        <begin position="359"/>
        <end position="393"/>
    </location>
</feature>
<dbReference type="OrthoDB" id="3222at2759"/>
<sequence length="572" mass="61808">MAEDVLHISNLPQNLDFHIVTLFEKLETLRQENGCNRKSFLKLPMKAEIRTLEFWRSVICECIASFCCVFIVCGAAAGTGVGASAASILLATALAAGFAMTTLSQCFLHISGGHINPSVTVAMVVTKRITIIRAVMYVIAQSGGAVAGVAFLYGVTVPGYQGNLKAAVQHTASAAAWERFGVELILTFLIVLTYLMSIDSYNKYMGSTSLTIGASYAACSFVSMPYLNPARALGLSFVLSKWEGHWVYWIGPLLGGITSGLLYEYVFNKQRTSRPKDSADGDSSSINSDEDTYDDLDKPVGTKFTGSTYNSYRPAGSSNAGVSYCASLTSASLYAAPPTKLERVESLYGGTKSLYCKSPPLTRANLNRSQSVYTKSNSGSNKDTLPRSGPLVPAQSLYPIRLNQQQNHVQNQNVQNQLQQRSESIYGIRGNSQRPEGAYGTSNGNNGPFQGRSTNTTTATTDKYEDTQKPTRNNRPESMYGMSQSRRGQSAQSDDSSYSSYHGSVSRSNTANSTYNGPTSNFSSKGSNGGSSTYGVRSDIRKSPPTQLITATPHSASYHHNNLPQHSPSSQY</sequence>
<dbReference type="PROSITE" id="PS00221">
    <property type="entry name" value="MIP"/>
    <property type="match status" value="1"/>
</dbReference>
<keyword evidence="5 8" id="KW-1133">Transmembrane helix</keyword>
<keyword evidence="9" id="KW-1185">Reference proteome</keyword>
<keyword evidence="6 8" id="KW-0472">Membrane</keyword>
<dbReference type="PANTHER" id="PTHR19139:SF268">
    <property type="entry name" value="NEUROGENIC PROTEIN BIG BRAIN"/>
    <property type="match status" value="1"/>
</dbReference>
<reference evidence="10" key="1">
    <citation type="submission" date="2025-08" db="UniProtKB">
        <authorList>
            <consortium name="RefSeq"/>
        </authorList>
    </citation>
    <scope>IDENTIFICATION</scope>
    <source>
        <tissue evidence="10">Entire body</tissue>
    </source>
</reference>
<evidence type="ECO:0000256" key="5">
    <source>
        <dbReference type="ARBA" id="ARBA00022989"/>
    </source>
</evidence>
<dbReference type="GeneID" id="108737577"/>
<feature type="compositionally biased region" description="Polar residues" evidence="7">
    <location>
        <begin position="544"/>
        <end position="572"/>
    </location>
</feature>
<dbReference type="SUPFAM" id="SSF81338">
    <property type="entry name" value="Aquaporin-like"/>
    <property type="match status" value="1"/>
</dbReference>
<dbReference type="KEGG" id="apln:108737577"/>
<feature type="transmembrane region" description="Helical" evidence="8">
    <location>
        <begin position="176"/>
        <end position="196"/>
    </location>
</feature>
<dbReference type="CDD" id="cd00333">
    <property type="entry name" value="MIP"/>
    <property type="match status" value="1"/>
</dbReference>
<dbReference type="PANTHER" id="PTHR19139">
    <property type="entry name" value="AQUAPORIN TRANSPORTER"/>
    <property type="match status" value="1"/>
</dbReference>
<evidence type="ECO:0000256" key="6">
    <source>
        <dbReference type="ARBA" id="ARBA00023136"/>
    </source>
</evidence>
<feature type="region of interest" description="Disordered" evidence="7">
    <location>
        <begin position="429"/>
        <end position="572"/>
    </location>
</feature>
<dbReference type="InterPro" id="IPR023271">
    <property type="entry name" value="Aquaporin-like"/>
</dbReference>
<dbReference type="RefSeq" id="XP_025833716.1">
    <property type="nucleotide sequence ID" value="XM_025977931.1"/>
</dbReference>
<evidence type="ECO:0000256" key="1">
    <source>
        <dbReference type="ARBA" id="ARBA00004141"/>
    </source>
</evidence>
<dbReference type="InterPro" id="IPR022357">
    <property type="entry name" value="MIP_CS"/>
</dbReference>
<dbReference type="Proteomes" id="UP000192223">
    <property type="component" value="Unplaced"/>
</dbReference>
<evidence type="ECO:0000256" key="7">
    <source>
        <dbReference type="SAM" id="MobiDB-lite"/>
    </source>
</evidence>
<dbReference type="InterPro" id="IPR000425">
    <property type="entry name" value="MIP"/>
</dbReference>
<evidence type="ECO:0000313" key="9">
    <source>
        <dbReference type="Proteomes" id="UP000192223"/>
    </source>
</evidence>
<feature type="transmembrane region" description="Helical" evidence="8">
    <location>
        <begin position="54"/>
        <end position="77"/>
    </location>
</feature>
<dbReference type="GO" id="GO:0015250">
    <property type="term" value="F:water channel activity"/>
    <property type="evidence" value="ECO:0007669"/>
    <property type="project" value="TreeGrafter"/>
</dbReference>
<feature type="compositionally biased region" description="Polar residues" evidence="7">
    <location>
        <begin position="364"/>
        <end position="383"/>
    </location>
</feature>
<feature type="compositionally biased region" description="Polar residues" evidence="7">
    <location>
        <begin position="430"/>
        <end position="453"/>
    </location>
</feature>
<evidence type="ECO:0000256" key="8">
    <source>
        <dbReference type="SAM" id="Phobius"/>
    </source>
</evidence>
<evidence type="ECO:0000256" key="2">
    <source>
        <dbReference type="ARBA" id="ARBA00006175"/>
    </source>
</evidence>
<evidence type="ECO:0000256" key="4">
    <source>
        <dbReference type="ARBA" id="ARBA00022692"/>
    </source>
</evidence>
<dbReference type="PRINTS" id="PR00783">
    <property type="entry name" value="MINTRINSICP"/>
</dbReference>
<feature type="transmembrane region" description="Helical" evidence="8">
    <location>
        <begin position="208"/>
        <end position="226"/>
    </location>
</feature>
<keyword evidence="3" id="KW-0813">Transport</keyword>
<evidence type="ECO:0000313" key="10">
    <source>
        <dbReference type="RefSeq" id="XP_025833716.1"/>
    </source>
</evidence>
<dbReference type="Pfam" id="PF00230">
    <property type="entry name" value="MIP"/>
    <property type="match status" value="1"/>
</dbReference>
<dbReference type="AlphaFoldDB" id="A0A7F5RCL6"/>
<dbReference type="FunFam" id="1.20.1080.10:FF:000026">
    <property type="entry name" value="Big brain"/>
    <property type="match status" value="1"/>
</dbReference>
<dbReference type="Gene3D" id="1.20.1080.10">
    <property type="entry name" value="Glycerol uptake facilitator protein"/>
    <property type="match status" value="1"/>
</dbReference>
<name>A0A7F5RCL6_AGRPL</name>
<feature type="compositionally biased region" description="Low complexity" evidence="7">
    <location>
        <begin position="488"/>
        <end position="508"/>
    </location>
</feature>
<dbReference type="InParanoid" id="A0A7F5RCL6"/>
<accession>A0A7F5RCL6</accession>
<gene>
    <name evidence="10" type="primary">LOC108737577</name>
</gene>
<comment type="similarity">
    <text evidence="2">Belongs to the MIP/aquaporin (TC 1.A.8) family.</text>
</comment>
<feature type="compositionally biased region" description="Polar residues" evidence="7">
    <location>
        <begin position="509"/>
        <end position="519"/>
    </location>
</feature>
<evidence type="ECO:0000256" key="3">
    <source>
        <dbReference type="ARBA" id="ARBA00022448"/>
    </source>
</evidence>
<organism evidence="9 10">
    <name type="scientific">Agrilus planipennis</name>
    <name type="common">Emerald ash borer</name>
    <name type="synonym">Agrilus marcopoli</name>
    <dbReference type="NCBI Taxonomy" id="224129"/>
    <lineage>
        <taxon>Eukaryota</taxon>
        <taxon>Metazoa</taxon>
        <taxon>Ecdysozoa</taxon>
        <taxon>Arthropoda</taxon>
        <taxon>Hexapoda</taxon>
        <taxon>Insecta</taxon>
        <taxon>Pterygota</taxon>
        <taxon>Neoptera</taxon>
        <taxon>Endopterygota</taxon>
        <taxon>Coleoptera</taxon>
        <taxon>Polyphaga</taxon>
        <taxon>Elateriformia</taxon>
        <taxon>Buprestoidea</taxon>
        <taxon>Buprestidae</taxon>
        <taxon>Agrilinae</taxon>
        <taxon>Agrilus</taxon>
    </lineage>
</organism>